<evidence type="ECO:0000256" key="1">
    <source>
        <dbReference type="SAM" id="Coils"/>
    </source>
</evidence>
<accession>A0ABQ6FM13</accession>
<keyword evidence="3" id="KW-1185">Reference proteome</keyword>
<organism evidence="2 3">
    <name type="scientific">Dictyobacter halimunensis</name>
    <dbReference type="NCBI Taxonomy" id="3026934"/>
    <lineage>
        <taxon>Bacteria</taxon>
        <taxon>Bacillati</taxon>
        <taxon>Chloroflexota</taxon>
        <taxon>Ktedonobacteria</taxon>
        <taxon>Ktedonobacterales</taxon>
        <taxon>Dictyobacteraceae</taxon>
        <taxon>Dictyobacter</taxon>
    </lineage>
</organism>
<proteinExistence type="predicted"/>
<evidence type="ECO:0000313" key="2">
    <source>
        <dbReference type="EMBL" id="GLV53590.1"/>
    </source>
</evidence>
<protein>
    <submittedName>
        <fullName evidence="2">Carbon-phosphorus lyase</fullName>
    </submittedName>
</protein>
<gene>
    <name evidence="2" type="ORF">KDH_04420</name>
</gene>
<feature type="coiled-coil region" evidence="1">
    <location>
        <begin position="382"/>
        <end position="409"/>
    </location>
</feature>
<dbReference type="Proteomes" id="UP001344906">
    <property type="component" value="Unassembled WGS sequence"/>
</dbReference>
<keyword evidence="2" id="KW-0456">Lyase</keyword>
<name>A0ABQ6FM13_9CHLR</name>
<dbReference type="RefSeq" id="WP_338247302.1">
    <property type="nucleotide sequence ID" value="NZ_BSRI01000001.1"/>
</dbReference>
<dbReference type="EMBL" id="BSRI01000001">
    <property type="protein sequence ID" value="GLV53590.1"/>
    <property type="molecule type" value="Genomic_DNA"/>
</dbReference>
<keyword evidence="1" id="KW-0175">Coiled coil</keyword>
<dbReference type="InterPro" id="IPR008773">
    <property type="entry name" value="PhnI"/>
</dbReference>
<reference evidence="2 3" key="1">
    <citation type="submission" date="2023-02" db="EMBL/GenBank/DDBJ databases">
        <title>Dictyobacter halimunensis sp. nov., a new member of the class Ktedonobacteria from forest soil in a geothermal area.</title>
        <authorList>
            <person name="Rachmania M.K."/>
            <person name="Ningsih F."/>
            <person name="Sakai Y."/>
            <person name="Yabe S."/>
            <person name="Yokota A."/>
            <person name="Sjamsuridzal W."/>
        </authorList>
    </citation>
    <scope>NUCLEOTIDE SEQUENCE [LARGE SCALE GENOMIC DNA]</scope>
    <source>
        <strain evidence="2 3">S3.2.2.5</strain>
    </source>
</reference>
<dbReference type="PIRSF" id="PIRSF007313">
    <property type="entry name" value="PhnI"/>
    <property type="match status" value="1"/>
</dbReference>
<evidence type="ECO:0000313" key="3">
    <source>
        <dbReference type="Proteomes" id="UP001344906"/>
    </source>
</evidence>
<dbReference type="GO" id="GO:0016829">
    <property type="term" value="F:lyase activity"/>
    <property type="evidence" value="ECO:0007669"/>
    <property type="project" value="UniProtKB-KW"/>
</dbReference>
<dbReference type="Pfam" id="PF05861">
    <property type="entry name" value="PhnI"/>
    <property type="match status" value="1"/>
</dbReference>
<sequence length="410" mass="45041">MAYVAVKGGTKAVLNAEQLVDYFRLKGGSDPISVRQVQDQMRLAVDRAMSEGAIYAPELAALALKQSEGDALEASFLLRAYRSTISRVEYSLPADGVRMRILRRISATFKDIPGGQVLGPTRDYNLRLLNTLLREESSQSAQKRLADIEELIEDIPGEPQIFPKVIESMRAQGILAEPPVQEQAEASAEPYDITRKALTFPAPRSARLQVLTQADTGSLMTFAYSSVRGFGDVHPTLGELRYGYLPVEVAHPLTGESVEIGEILATECEMVSRVASPEDEPNAEQKQDAPLPKFGLGYGFGFGHCEVKTMSMSMVDRVLSAAKEDTMHSATGPASNEEFVLLHADGVEASGFTAHFKLPHYVTFQANISVLERSRNHQAEKFAATVARRQQAEDQLEDLLKKAQVRKADE</sequence>
<comment type="caution">
    <text evidence="2">The sequence shown here is derived from an EMBL/GenBank/DDBJ whole genome shotgun (WGS) entry which is preliminary data.</text>
</comment>